<keyword evidence="3" id="KW-0227">DNA damage</keyword>
<keyword evidence="7" id="KW-1185">Reference proteome</keyword>
<name>A0ABU9DNP7_9BACL</name>
<protein>
    <recommendedName>
        <fullName evidence="2">DNA-3-methyladenine glycosylase II</fullName>
        <ecNumber evidence="2">3.2.2.21</ecNumber>
    </recommendedName>
</protein>
<keyword evidence="4" id="KW-0234">DNA repair</keyword>
<dbReference type="Gene3D" id="3.30.310.20">
    <property type="entry name" value="DNA-3-methyladenine glycosylase AlkA, N-terminal domain"/>
    <property type="match status" value="1"/>
</dbReference>
<evidence type="ECO:0000313" key="7">
    <source>
        <dbReference type="Proteomes" id="UP001469365"/>
    </source>
</evidence>
<accession>A0ABU9DNP7</accession>
<comment type="caution">
    <text evidence="6">The sequence shown here is derived from an EMBL/GenBank/DDBJ whole genome shotgun (WGS) entry which is preliminary data.</text>
</comment>
<sequence length="307" mass="35247">MKCSYTDHEAFLDIVPPQPFNYKECLIFLSRSTQEVTHQVQGDEVCKLLRTQHEPKPVLLRISWEASASIIRVSFPAGIPSKSAREEAARHVWDWLDLNTPLDGFQELLRHDPVLARLPASYAGLRMIGFPDLFEALSWAVIGQQINLTFAYTLKRRFVERFGEQLIHGGQVYWLHPDCRVIAELEPAELTAFQFTGRKAEYVIGVAQAMARGELSRERLLQENRDQARETLLALRGVGAWTADYVRMKCLHHTEAFPIADVGLHNALKVLLGLPRKPSMEEIREMAVPWQGWEAYATFYLWRTLYV</sequence>
<dbReference type="EC" id="3.2.2.21" evidence="2"/>
<evidence type="ECO:0000256" key="3">
    <source>
        <dbReference type="ARBA" id="ARBA00022763"/>
    </source>
</evidence>
<evidence type="ECO:0000256" key="4">
    <source>
        <dbReference type="ARBA" id="ARBA00023204"/>
    </source>
</evidence>
<dbReference type="InterPro" id="IPR011257">
    <property type="entry name" value="DNA_glycosylase"/>
</dbReference>
<dbReference type="InterPro" id="IPR023170">
    <property type="entry name" value="HhH_base_excis_C"/>
</dbReference>
<proteinExistence type="predicted"/>
<dbReference type="EMBL" id="JBBPCC010000014">
    <property type="protein sequence ID" value="MEK8130364.1"/>
    <property type="molecule type" value="Genomic_DNA"/>
</dbReference>
<dbReference type="Gene3D" id="1.10.340.30">
    <property type="entry name" value="Hypothetical protein, domain 2"/>
    <property type="match status" value="1"/>
</dbReference>
<dbReference type="Gene3D" id="1.10.1670.10">
    <property type="entry name" value="Helix-hairpin-Helix base-excision DNA repair enzymes (C-terminal)"/>
    <property type="match status" value="1"/>
</dbReference>
<gene>
    <name evidence="6" type="ORF">WMW72_20875</name>
</gene>
<feature type="domain" description="HhH-GPD" evidence="5">
    <location>
        <begin position="142"/>
        <end position="306"/>
    </location>
</feature>
<dbReference type="InterPro" id="IPR051912">
    <property type="entry name" value="Alkylbase_DNA_Glycosylase/TA"/>
</dbReference>
<dbReference type="Pfam" id="PF00730">
    <property type="entry name" value="HhH-GPD"/>
    <property type="match status" value="1"/>
</dbReference>
<evidence type="ECO:0000256" key="2">
    <source>
        <dbReference type="ARBA" id="ARBA00012000"/>
    </source>
</evidence>
<dbReference type="SUPFAM" id="SSF48150">
    <property type="entry name" value="DNA-glycosylase"/>
    <property type="match status" value="1"/>
</dbReference>
<dbReference type="CDD" id="cd00056">
    <property type="entry name" value="ENDO3c"/>
    <property type="match status" value="1"/>
</dbReference>
<dbReference type="SMART" id="SM00478">
    <property type="entry name" value="ENDO3c"/>
    <property type="match status" value="1"/>
</dbReference>
<dbReference type="Proteomes" id="UP001469365">
    <property type="component" value="Unassembled WGS sequence"/>
</dbReference>
<dbReference type="InterPro" id="IPR003265">
    <property type="entry name" value="HhH-GPD_domain"/>
</dbReference>
<evidence type="ECO:0000313" key="6">
    <source>
        <dbReference type="EMBL" id="MEK8130364.1"/>
    </source>
</evidence>
<dbReference type="RefSeq" id="WP_341417497.1">
    <property type="nucleotide sequence ID" value="NZ_JBBPCC010000014.1"/>
</dbReference>
<dbReference type="PANTHER" id="PTHR43003:SF12">
    <property type="entry name" value="DNA-3-METHYLADENINE GLYCOSYLASE"/>
    <property type="match status" value="1"/>
</dbReference>
<comment type="catalytic activity">
    <reaction evidence="1">
        <text>Hydrolysis of alkylated DNA, releasing 3-methyladenine, 3-methylguanine, 7-methylguanine and 7-methyladenine.</text>
        <dbReference type="EC" id="3.2.2.21"/>
    </reaction>
</comment>
<reference evidence="6 7" key="1">
    <citation type="submission" date="2024-04" db="EMBL/GenBank/DDBJ databases">
        <title>draft genome sequnece of Paenibacillus filicis.</title>
        <authorList>
            <person name="Kim D.-U."/>
        </authorList>
    </citation>
    <scope>NUCLEOTIDE SEQUENCE [LARGE SCALE GENOMIC DNA]</scope>
    <source>
        <strain evidence="6 7">KACC14197</strain>
    </source>
</reference>
<dbReference type="PANTHER" id="PTHR43003">
    <property type="entry name" value="DNA-3-METHYLADENINE GLYCOSYLASE"/>
    <property type="match status" value="1"/>
</dbReference>
<evidence type="ECO:0000259" key="5">
    <source>
        <dbReference type="SMART" id="SM00478"/>
    </source>
</evidence>
<dbReference type="InterPro" id="IPR037046">
    <property type="entry name" value="AlkA_N_sf"/>
</dbReference>
<evidence type="ECO:0000256" key="1">
    <source>
        <dbReference type="ARBA" id="ARBA00000086"/>
    </source>
</evidence>
<organism evidence="6 7">
    <name type="scientific">Paenibacillus filicis</name>
    <dbReference type="NCBI Taxonomy" id="669464"/>
    <lineage>
        <taxon>Bacteria</taxon>
        <taxon>Bacillati</taxon>
        <taxon>Bacillota</taxon>
        <taxon>Bacilli</taxon>
        <taxon>Bacillales</taxon>
        <taxon>Paenibacillaceae</taxon>
        <taxon>Paenibacillus</taxon>
    </lineage>
</organism>